<reference evidence="3" key="1">
    <citation type="journal article" date="2019" name="Int. J. Syst. Evol. Microbiol.">
        <title>The Global Catalogue of Microorganisms (GCM) 10K type strain sequencing project: providing services to taxonomists for standard genome sequencing and annotation.</title>
        <authorList>
            <consortium name="The Broad Institute Genomics Platform"/>
            <consortium name="The Broad Institute Genome Sequencing Center for Infectious Disease"/>
            <person name="Wu L."/>
            <person name="Ma J."/>
        </authorList>
    </citation>
    <scope>NUCLEOTIDE SEQUENCE [LARGE SCALE GENOMIC DNA]</scope>
    <source>
        <strain evidence="3">JCM 3175</strain>
    </source>
</reference>
<feature type="domain" description="Aminoglycoside phosphotransferase" evidence="1">
    <location>
        <begin position="40"/>
        <end position="281"/>
    </location>
</feature>
<proteinExistence type="predicted"/>
<evidence type="ECO:0000313" key="3">
    <source>
        <dbReference type="Proteomes" id="UP001500307"/>
    </source>
</evidence>
<dbReference type="Gene3D" id="1.10.510.10">
    <property type="entry name" value="Transferase(Phosphotransferase) domain 1"/>
    <property type="match status" value="1"/>
</dbReference>
<dbReference type="EMBL" id="BAABGU010000030">
    <property type="protein sequence ID" value="GAA4576169.1"/>
    <property type="molecule type" value="Genomic_DNA"/>
</dbReference>
<evidence type="ECO:0000259" key="1">
    <source>
        <dbReference type="Pfam" id="PF01636"/>
    </source>
</evidence>
<protein>
    <submittedName>
        <fullName evidence="2">Aminoglycoside O-phosphotransferase APH(9)-Ia</fullName>
    </submittedName>
</protein>
<comment type="caution">
    <text evidence="2">The sequence shown here is derived from an EMBL/GenBank/DDBJ whole genome shotgun (WGS) entry which is preliminary data.</text>
</comment>
<dbReference type="SUPFAM" id="SSF56112">
    <property type="entry name" value="Protein kinase-like (PK-like)"/>
    <property type="match status" value="1"/>
</dbReference>
<dbReference type="Proteomes" id="UP001500307">
    <property type="component" value="Unassembled WGS sequence"/>
</dbReference>
<gene>
    <name evidence="2" type="primary">aph(9)-Ia</name>
    <name evidence="2" type="ORF">GCM10023176_46990</name>
</gene>
<dbReference type="Gene3D" id="3.30.200.20">
    <property type="entry name" value="Phosphorylase Kinase, domain 1"/>
    <property type="match status" value="1"/>
</dbReference>
<dbReference type="Gene3D" id="1.20.58.840">
    <property type="match status" value="1"/>
</dbReference>
<name>A0ABP8SWJ2_9ACTN</name>
<accession>A0ABP8SWJ2</accession>
<dbReference type="InterPro" id="IPR011009">
    <property type="entry name" value="Kinase-like_dom_sf"/>
</dbReference>
<keyword evidence="3" id="KW-1185">Reference proteome</keyword>
<organism evidence="2 3">
    <name type="scientific">Micromonospora coerulea</name>
    <dbReference type="NCBI Taxonomy" id="47856"/>
    <lineage>
        <taxon>Bacteria</taxon>
        <taxon>Bacillati</taxon>
        <taxon>Actinomycetota</taxon>
        <taxon>Actinomycetes</taxon>
        <taxon>Micromonosporales</taxon>
        <taxon>Micromonosporaceae</taxon>
        <taxon>Micromonospora</taxon>
    </lineage>
</organism>
<dbReference type="InterPro" id="IPR002575">
    <property type="entry name" value="Aminoglycoside_PTrfase"/>
</dbReference>
<dbReference type="RefSeq" id="WP_346122882.1">
    <property type="nucleotide sequence ID" value="NZ_BAABGU010000030.1"/>
</dbReference>
<sequence length="342" mass="36742">MTGESTIAGDDRLAGWVAEDFGLALVAAELVPYGADDAARLWRATDADGAQWAVKLSGGGTPAGLRVTAHLAARGVPGIVAPLTTRDGRLWSVHEGRRVSVVPWLTADRAFDGGMDVAHWRTYGEVLAATHAVAPTDELAALLPREDHTHAAVGAATRETDRRLRAVDGSADRWTREVADRWRAAADDVSTLLDRVDRLGAELRDRPADLVVCHGDPHLGNLLLDPDGRVWLIDWDDAVLAPRERDLMFVVGGVLAFAPVTPAEQAAFFAGYGPVDPDPVRLAYHLGVRALDDIGSWARDVADADRPEAERVRALKIVDGLLSPVGLVSLARDALRDLGRWG</sequence>
<evidence type="ECO:0000313" key="2">
    <source>
        <dbReference type="EMBL" id="GAA4576169.1"/>
    </source>
</evidence>
<dbReference type="Pfam" id="PF01636">
    <property type="entry name" value="APH"/>
    <property type="match status" value="1"/>
</dbReference>